<evidence type="ECO:0000256" key="2">
    <source>
        <dbReference type="SAM" id="SignalP"/>
    </source>
</evidence>
<feature type="signal peptide" evidence="2">
    <location>
        <begin position="1"/>
        <end position="18"/>
    </location>
</feature>
<keyword evidence="5" id="KW-1185">Reference proteome</keyword>
<dbReference type="Pfam" id="PF16729">
    <property type="entry name" value="DUF5067"/>
    <property type="match status" value="1"/>
</dbReference>
<organism evidence="4 5">
    <name type="scientific">Ectobacillus funiculus</name>
    <dbReference type="NCBI Taxonomy" id="137993"/>
    <lineage>
        <taxon>Bacteria</taxon>
        <taxon>Bacillati</taxon>
        <taxon>Bacillota</taxon>
        <taxon>Bacilli</taxon>
        <taxon>Bacillales</taxon>
        <taxon>Bacillaceae</taxon>
        <taxon>Ectobacillus</taxon>
    </lineage>
</organism>
<dbReference type="Proteomes" id="UP001589609">
    <property type="component" value="Unassembled WGS sequence"/>
</dbReference>
<evidence type="ECO:0000256" key="1">
    <source>
        <dbReference type="SAM" id="MobiDB-lite"/>
    </source>
</evidence>
<protein>
    <submittedName>
        <fullName evidence="4">DUF4352 domain-containing protein</fullName>
    </submittedName>
</protein>
<accession>A0ABV5WCH6</accession>
<evidence type="ECO:0000313" key="5">
    <source>
        <dbReference type="Proteomes" id="UP001589609"/>
    </source>
</evidence>
<feature type="compositionally biased region" description="Basic and acidic residues" evidence="1">
    <location>
        <begin position="28"/>
        <end position="46"/>
    </location>
</feature>
<dbReference type="EMBL" id="JBHMAF010000019">
    <property type="protein sequence ID" value="MFB9757973.1"/>
    <property type="molecule type" value="Genomic_DNA"/>
</dbReference>
<evidence type="ECO:0000313" key="4">
    <source>
        <dbReference type="EMBL" id="MFB9757973.1"/>
    </source>
</evidence>
<dbReference type="PROSITE" id="PS51257">
    <property type="entry name" value="PROKAR_LIPOPROTEIN"/>
    <property type="match status" value="1"/>
</dbReference>
<feature type="chain" id="PRO_5045926125" evidence="2">
    <location>
        <begin position="19"/>
        <end position="277"/>
    </location>
</feature>
<keyword evidence="2" id="KW-0732">Signal</keyword>
<dbReference type="InterPro" id="IPR031989">
    <property type="entry name" value="DUF5067"/>
</dbReference>
<comment type="caution">
    <text evidence="4">The sequence shown here is derived from an EMBL/GenBank/DDBJ whole genome shotgun (WGS) entry which is preliminary data.</text>
</comment>
<proteinExistence type="predicted"/>
<gene>
    <name evidence="4" type="ORF">ACFFMS_05400</name>
</gene>
<reference evidence="4 5" key="1">
    <citation type="submission" date="2024-09" db="EMBL/GenBank/DDBJ databases">
        <authorList>
            <person name="Sun Q."/>
            <person name="Mori K."/>
        </authorList>
    </citation>
    <scope>NUCLEOTIDE SEQUENCE [LARGE SCALE GENOMIC DNA]</scope>
    <source>
        <strain evidence="4 5">JCM 11201</strain>
    </source>
</reference>
<feature type="domain" description="DUF5067" evidence="3">
    <location>
        <begin position="156"/>
        <end position="244"/>
    </location>
</feature>
<dbReference type="RefSeq" id="WP_379948215.1">
    <property type="nucleotide sequence ID" value="NZ_JBHMAF010000019.1"/>
</dbReference>
<feature type="region of interest" description="Disordered" evidence="1">
    <location>
        <begin position="22"/>
        <end position="46"/>
    </location>
</feature>
<sequence>MKKKLLFVPFATAALLLAAGCSSSSKETASKPETSQEAKKESKVLKQEDMQKVVTDPGAYKGDTVEFYGRVFVEPERDQKGVYLQMYALNKGKDGNAIVGYADPNFDVKNGDILYVKGTVEKAFEGENAMGGKITAPLIKAKEVKKSDYGTAFAPAKKSVDVNQEQNQSGFKVTVKKLEVAEDETRVYVSVANESNAKINFYPNNAKLIQNGKQLELADSYDKGYPEIQTDILPGTTTEGVLVYPAIADSGSVQLYAEGYSDNYEVDIKPFQYTINY</sequence>
<evidence type="ECO:0000259" key="3">
    <source>
        <dbReference type="Pfam" id="PF16729"/>
    </source>
</evidence>
<name>A0ABV5WCH6_9BACI</name>